<feature type="transmembrane region" description="Helical" evidence="5">
    <location>
        <begin position="118"/>
        <end position="136"/>
    </location>
</feature>
<feature type="transmembrane region" description="Helical" evidence="5">
    <location>
        <begin position="296"/>
        <end position="316"/>
    </location>
</feature>
<feature type="transmembrane region" description="Helical" evidence="5">
    <location>
        <begin position="240"/>
        <end position="259"/>
    </location>
</feature>
<feature type="domain" description="Major facilitator superfamily (MFS) profile" evidence="6">
    <location>
        <begin position="1"/>
        <end position="385"/>
    </location>
</feature>
<keyword evidence="4 5" id="KW-0472">Membrane</keyword>
<evidence type="ECO:0000313" key="8">
    <source>
        <dbReference type="Proteomes" id="UP000001307"/>
    </source>
</evidence>
<dbReference type="OrthoDB" id="10262656at2759"/>
<evidence type="ECO:0000256" key="2">
    <source>
        <dbReference type="ARBA" id="ARBA00022692"/>
    </source>
</evidence>
<gene>
    <name evidence="7" type="ORF">GSOID_T00003233001</name>
</gene>
<dbReference type="Gene3D" id="1.20.1250.20">
    <property type="entry name" value="MFS general substrate transporter like domains"/>
    <property type="match status" value="1"/>
</dbReference>
<feature type="transmembrane region" description="Helical" evidence="5">
    <location>
        <begin position="6"/>
        <end position="24"/>
    </location>
</feature>
<dbReference type="InterPro" id="IPR020846">
    <property type="entry name" value="MFS_dom"/>
</dbReference>
<name>E4X6Q1_OIKDI</name>
<dbReference type="AlphaFoldDB" id="E4X6Q1"/>
<dbReference type="InParanoid" id="E4X6Q1"/>
<evidence type="ECO:0000313" key="7">
    <source>
        <dbReference type="EMBL" id="CBY07875.1"/>
    </source>
</evidence>
<feature type="transmembrane region" description="Helical" evidence="5">
    <location>
        <begin position="31"/>
        <end position="53"/>
    </location>
</feature>
<feature type="transmembrane region" description="Helical" evidence="5">
    <location>
        <begin position="207"/>
        <end position="228"/>
    </location>
</feature>
<dbReference type="EMBL" id="FN653027">
    <property type="protein sequence ID" value="CBY07875.1"/>
    <property type="molecule type" value="Genomic_DNA"/>
</dbReference>
<dbReference type="PROSITE" id="PS50850">
    <property type="entry name" value="MFS"/>
    <property type="match status" value="1"/>
</dbReference>
<reference evidence="7" key="1">
    <citation type="journal article" date="2010" name="Science">
        <title>Plasticity of animal genome architecture unmasked by rapid evolution of a pelagic tunicate.</title>
        <authorList>
            <person name="Denoeud F."/>
            <person name="Henriet S."/>
            <person name="Mungpakdee S."/>
            <person name="Aury J.M."/>
            <person name="Da Silva C."/>
            <person name="Brinkmann H."/>
            <person name="Mikhaleva J."/>
            <person name="Olsen L.C."/>
            <person name="Jubin C."/>
            <person name="Canestro C."/>
            <person name="Bouquet J.M."/>
            <person name="Danks G."/>
            <person name="Poulain J."/>
            <person name="Campsteijn C."/>
            <person name="Adamski M."/>
            <person name="Cross I."/>
            <person name="Yadetie F."/>
            <person name="Muffato M."/>
            <person name="Louis A."/>
            <person name="Butcher S."/>
            <person name="Tsagkogeorga G."/>
            <person name="Konrad A."/>
            <person name="Singh S."/>
            <person name="Jensen M.F."/>
            <person name="Cong E.H."/>
            <person name="Eikeseth-Otteraa H."/>
            <person name="Noel B."/>
            <person name="Anthouard V."/>
            <person name="Porcel B.M."/>
            <person name="Kachouri-Lafond R."/>
            <person name="Nishino A."/>
            <person name="Ugolini M."/>
            <person name="Chourrout P."/>
            <person name="Nishida H."/>
            <person name="Aasland R."/>
            <person name="Huzurbazar S."/>
            <person name="Westhof E."/>
            <person name="Delsuc F."/>
            <person name="Lehrach H."/>
            <person name="Reinhardt R."/>
            <person name="Weissenbach J."/>
            <person name="Roy S.W."/>
            <person name="Artiguenave F."/>
            <person name="Postlethwait J.H."/>
            <person name="Manak J.R."/>
            <person name="Thompson E.M."/>
            <person name="Jaillon O."/>
            <person name="Du Pasquier L."/>
            <person name="Boudinot P."/>
            <person name="Liberles D.A."/>
            <person name="Volff J.N."/>
            <person name="Philippe H."/>
            <person name="Lenhard B."/>
            <person name="Roest Crollius H."/>
            <person name="Wincker P."/>
            <person name="Chourrout D."/>
        </authorList>
    </citation>
    <scope>NUCLEOTIDE SEQUENCE [LARGE SCALE GENOMIC DNA]</scope>
</reference>
<dbReference type="GO" id="GO:0016020">
    <property type="term" value="C:membrane"/>
    <property type="evidence" value="ECO:0007669"/>
    <property type="project" value="UniProtKB-SubCell"/>
</dbReference>
<feature type="transmembrane region" description="Helical" evidence="5">
    <location>
        <begin position="148"/>
        <end position="171"/>
    </location>
</feature>
<accession>E4X6Q1</accession>
<dbReference type="PANTHER" id="PTHR24002:SF3">
    <property type="entry name" value="SOLUTE CARRIER FAMILY 22 MEMBER 18"/>
    <property type="match status" value="1"/>
</dbReference>
<evidence type="ECO:0000259" key="6">
    <source>
        <dbReference type="PROSITE" id="PS50850"/>
    </source>
</evidence>
<dbReference type="InterPro" id="IPR036259">
    <property type="entry name" value="MFS_trans_sf"/>
</dbReference>
<sequence>MKPIYFVAFLDLFAVSLIVPSLSGHFLENNVVWVGSIYGIAQLFSQPFFGSLADRFGTRNVTIVSLLISSFSYYLLSKGTGLIILILARIIAGSSKQTQELSRLVIVNKENEENRARVVGLFNSVGSAGFILGPIISGFIRESFPGDGVYICARLTSLIFVINAALVWYFIEPSVTSAQLEKAKKAEKEAGATFSTLSQLYKMWDLCLLRLMLTMAILMARFVMPILSERAFGPVRSGMLTSYTSLAGTVSAALASNIIPNLSKRMDITTLELLTCLGLAVSILFLAILWGNSFWFLFLAVLFVNCFFTQCSRILLTQLTVARAPVANRGKIMGSVTSLTAVSRSLCDFANAFLLSFGDLGPLLASAAICSLSSLLVARVVPKTQKVKTS</sequence>
<evidence type="ECO:0000256" key="3">
    <source>
        <dbReference type="ARBA" id="ARBA00022989"/>
    </source>
</evidence>
<protein>
    <recommendedName>
        <fullName evidence="6">Major facilitator superfamily (MFS) profile domain-containing protein</fullName>
    </recommendedName>
</protein>
<proteinExistence type="predicted"/>
<dbReference type="Proteomes" id="UP000001307">
    <property type="component" value="Unassembled WGS sequence"/>
</dbReference>
<dbReference type="SUPFAM" id="SSF103473">
    <property type="entry name" value="MFS general substrate transporter"/>
    <property type="match status" value="1"/>
</dbReference>
<dbReference type="Pfam" id="PF07690">
    <property type="entry name" value="MFS_1"/>
    <property type="match status" value="1"/>
</dbReference>
<keyword evidence="8" id="KW-1185">Reference proteome</keyword>
<organism evidence="7">
    <name type="scientific">Oikopleura dioica</name>
    <name type="common">Tunicate</name>
    <dbReference type="NCBI Taxonomy" id="34765"/>
    <lineage>
        <taxon>Eukaryota</taxon>
        <taxon>Metazoa</taxon>
        <taxon>Chordata</taxon>
        <taxon>Tunicata</taxon>
        <taxon>Appendicularia</taxon>
        <taxon>Copelata</taxon>
        <taxon>Oikopleuridae</taxon>
        <taxon>Oikopleura</taxon>
    </lineage>
</organism>
<dbReference type="InterPro" id="IPR011701">
    <property type="entry name" value="MFS"/>
</dbReference>
<evidence type="ECO:0000256" key="1">
    <source>
        <dbReference type="ARBA" id="ARBA00004141"/>
    </source>
</evidence>
<feature type="transmembrane region" description="Helical" evidence="5">
    <location>
        <begin position="73"/>
        <end position="92"/>
    </location>
</feature>
<evidence type="ECO:0000256" key="5">
    <source>
        <dbReference type="SAM" id="Phobius"/>
    </source>
</evidence>
<dbReference type="GO" id="GO:0022857">
    <property type="term" value="F:transmembrane transporter activity"/>
    <property type="evidence" value="ECO:0007669"/>
    <property type="project" value="InterPro"/>
</dbReference>
<dbReference type="PANTHER" id="PTHR24002">
    <property type="entry name" value="SOLUTE CARRIER FAMILY 22 MEMBER 18"/>
    <property type="match status" value="1"/>
</dbReference>
<feature type="transmembrane region" description="Helical" evidence="5">
    <location>
        <begin position="271"/>
        <end position="290"/>
    </location>
</feature>
<keyword evidence="2 5" id="KW-0812">Transmembrane</keyword>
<dbReference type="InterPro" id="IPR001958">
    <property type="entry name" value="Tet-R_TetA/multi-R_MdtG-like"/>
</dbReference>
<comment type="subcellular location">
    <subcellularLocation>
        <location evidence="1">Membrane</location>
        <topology evidence="1">Multi-pass membrane protein</topology>
    </subcellularLocation>
</comment>
<evidence type="ECO:0000256" key="4">
    <source>
        <dbReference type="ARBA" id="ARBA00023136"/>
    </source>
</evidence>
<dbReference type="PRINTS" id="PR01035">
    <property type="entry name" value="TCRTETA"/>
</dbReference>
<dbReference type="GO" id="GO:0005635">
    <property type="term" value="C:nuclear envelope"/>
    <property type="evidence" value="ECO:0007669"/>
    <property type="project" value="TreeGrafter"/>
</dbReference>
<keyword evidence="3 5" id="KW-1133">Transmembrane helix</keyword>